<comment type="subunit">
    <text evidence="8 9">F-type ATPases have 2 components, CF(1) - the catalytic core - and CF(0) - the membrane proton channel. CF(1) has five subunits: alpha(3), beta(3), gamma(1), delta(1), epsilon(1). CF(0) has three main subunits: a, b and c.</text>
</comment>
<dbReference type="SUPFAM" id="SSF46604">
    <property type="entry name" value="Epsilon subunit of F1F0-ATP synthase C-terminal domain"/>
    <property type="match status" value="1"/>
</dbReference>
<evidence type="ECO:0000313" key="12">
    <source>
        <dbReference type="EMBL" id="HGV97920.1"/>
    </source>
</evidence>
<evidence type="ECO:0000256" key="3">
    <source>
        <dbReference type="ARBA" id="ARBA00022448"/>
    </source>
</evidence>
<evidence type="ECO:0000256" key="8">
    <source>
        <dbReference type="HAMAP-Rule" id="MF_00530"/>
    </source>
</evidence>
<dbReference type="Pfam" id="PF00401">
    <property type="entry name" value="ATP-synt_DE"/>
    <property type="match status" value="1"/>
</dbReference>
<dbReference type="InterPro" id="IPR001469">
    <property type="entry name" value="ATP_synth_F1_dsu/esu"/>
</dbReference>
<dbReference type="GO" id="GO:0045259">
    <property type="term" value="C:proton-transporting ATP synthase complex"/>
    <property type="evidence" value="ECO:0007669"/>
    <property type="project" value="UniProtKB-KW"/>
</dbReference>
<dbReference type="InterPro" id="IPR036771">
    <property type="entry name" value="ATPsynth_dsu/esu_N"/>
</dbReference>
<reference evidence="12" key="1">
    <citation type="journal article" date="2020" name="mSystems">
        <title>Genome- and Community-Level Interaction Insights into Carbon Utilization and Element Cycling Functions of Hydrothermarchaeota in Hydrothermal Sediment.</title>
        <authorList>
            <person name="Zhou Z."/>
            <person name="Liu Y."/>
            <person name="Xu W."/>
            <person name="Pan J."/>
            <person name="Luo Z.H."/>
            <person name="Li M."/>
        </authorList>
    </citation>
    <scope>NUCLEOTIDE SEQUENCE [LARGE SCALE GENOMIC DNA]</scope>
    <source>
        <strain evidence="12">SpSt-774</strain>
    </source>
</reference>
<gene>
    <name evidence="8" type="primary">atpC</name>
    <name evidence="12" type="ORF">ENV60_06460</name>
</gene>
<evidence type="ECO:0000256" key="5">
    <source>
        <dbReference type="ARBA" id="ARBA00023136"/>
    </source>
</evidence>
<evidence type="ECO:0000256" key="7">
    <source>
        <dbReference type="ARBA" id="ARBA00023310"/>
    </source>
</evidence>
<dbReference type="NCBIfam" id="TIGR01216">
    <property type="entry name" value="ATP_synt_epsi"/>
    <property type="match status" value="1"/>
</dbReference>
<dbReference type="Gene3D" id="2.60.15.10">
    <property type="entry name" value="F0F1 ATP synthase delta/epsilon subunit, N-terminal"/>
    <property type="match status" value="1"/>
</dbReference>
<keyword evidence="8" id="KW-1003">Cell membrane</keyword>
<evidence type="ECO:0000256" key="9">
    <source>
        <dbReference type="RuleBase" id="RU003656"/>
    </source>
</evidence>
<evidence type="ECO:0000259" key="11">
    <source>
        <dbReference type="Pfam" id="PF02823"/>
    </source>
</evidence>
<dbReference type="EMBL" id="DTGZ01000119">
    <property type="protein sequence ID" value="HGV97920.1"/>
    <property type="molecule type" value="Genomic_DNA"/>
</dbReference>
<accession>A0A7C4XMN6</accession>
<dbReference type="InterPro" id="IPR020547">
    <property type="entry name" value="ATP_synth_F1_esu_C"/>
</dbReference>
<evidence type="ECO:0000256" key="4">
    <source>
        <dbReference type="ARBA" id="ARBA00023065"/>
    </source>
</evidence>
<protein>
    <recommendedName>
        <fullName evidence="8">ATP synthase epsilon chain</fullName>
    </recommendedName>
    <alternativeName>
        <fullName evidence="8">ATP synthase F1 sector epsilon subunit</fullName>
    </alternativeName>
    <alternativeName>
        <fullName evidence="8">F-ATPase epsilon subunit</fullName>
    </alternativeName>
</protein>
<feature type="domain" description="ATP synthase F1 complex delta/epsilon subunit N-terminal" evidence="11">
    <location>
        <begin position="3"/>
        <end position="81"/>
    </location>
</feature>
<dbReference type="HAMAP" id="MF_00530">
    <property type="entry name" value="ATP_synth_epsil_bac"/>
    <property type="match status" value="1"/>
</dbReference>
<dbReference type="AlphaFoldDB" id="A0A7C4XMN6"/>
<keyword evidence="6 8" id="KW-0139">CF(1)</keyword>
<dbReference type="SUPFAM" id="SSF51344">
    <property type="entry name" value="Epsilon subunit of F1F0-ATP synthase N-terminal domain"/>
    <property type="match status" value="1"/>
</dbReference>
<dbReference type="GO" id="GO:0005524">
    <property type="term" value="F:ATP binding"/>
    <property type="evidence" value="ECO:0007669"/>
    <property type="project" value="UniProtKB-UniRule"/>
</dbReference>
<comment type="caution">
    <text evidence="12">The sequence shown here is derived from an EMBL/GenBank/DDBJ whole genome shotgun (WGS) entry which is preliminary data.</text>
</comment>
<dbReference type="GO" id="GO:0005886">
    <property type="term" value="C:plasma membrane"/>
    <property type="evidence" value="ECO:0007669"/>
    <property type="project" value="UniProtKB-SubCell"/>
</dbReference>
<dbReference type="Pfam" id="PF02823">
    <property type="entry name" value="ATP-synt_DE_N"/>
    <property type="match status" value="1"/>
</dbReference>
<keyword evidence="5 8" id="KW-0472">Membrane</keyword>
<dbReference type="InterPro" id="IPR036794">
    <property type="entry name" value="ATP_F1_dsu/esu_C_sf"/>
</dbReference>
<keyword evidence="3 8" id="KW-0813">Transport</keyword>
<comment type="similarity">
    <text evidence="2 8 9">Belongs to the ATPase epsilon chain family.</text>
</comment>
<keyword evidence="8" id="KW-0375">Hydrogen ion transport</keyword>
<evidence type="ECO:0000256" key="6">
    <source>
        <dbReference type="ARBA" id="ARBA00023196"/>
    </source>
</evidence>
<evidence type="ECO:0000259" key="10">
    <source>
        <dbReference type="Pfam" id="PF00401"/>
    </source>
</evidence>
<evidence type="ECO:0000256" key="1">
    <source>
        <dbReference type="ARBA" id="ARBA00004202"/>
    </source>
</evidence>
<comment type="subcellular location">
    <subcellularLocation>
        <location evidence="1 8">Cell membrane</location>
        <topology evidence="1 8">Peripheral membrane protein</topology>
    </subcellularLocation>
</comment>
<comment type="function">
    <text evidence="8">Produces ATP from ADP in the presence of a proton gradient across the membrane.</text>
</comment>
<dbReference type="GO" id="GO:0046933">
    <property type="term" value="F:proton-transporting ATP synthase activity, rotational mechanism"/>
    <property type="evidence" value="ECO:0007669"/>
    <property type="project" value="UniProtKB-UniRule"/>
</dbReference>
<keyword evidence="7 8" id="KW-0066">ATP synthesis</keyword>
<name>A0A7C4XMN6_UNCW3</name>
<keyword evidence="4 8" id="KW-0406">Ion transport</keyword>
<dbReference type="CDD" id="cd12152">
    <property type="entry name" value="F1-ATPase_delta"/>
    <property type="match status" value="1"/>
</dbReference>
<organism evidence="12">
    <name type="scientific">candidate division WOR-3 bacterium</name>
    <dbReference type="NCBI Taxonomy" id="2052148"/>
    <lineage>
        <taxon>Bacteria</taxon>
        <taxon>Bacteria division WOR-3</taxon>
    </lineage>
</organism>
<sequence length="137" mass="15598">MKFRLEIVTPERLVYSEDVDVLTLPTVQGEISILAKHVPLVSIISPGEIKIKKDNEIEYMAITGGFVQVLPHKVIILADAAERAEEIDIERAMRARERAQKLMEEKRGDRISHAEAMAAFQRALVRIKVGQRKRKIK</sequence>
<dbReference type="PANTHER" id="PTHR13822:SF10">
    <property type="entry name" value="ATP SYNTHASE EPSILON CHAIN, CHLOROPLASTIC"/>
    <property type="match status" value="1"/>
</dbReference>
<dbReference type="PANTHER" id="PTHR13822">
    <property type="entry name" value="ATP SYNTHASE DELTA/EPSILON CHAIN"/>
    <property type="match status" value="1"/>
</dbReference>
<evidence type="ECO:0000256" key="2">
    <source>
        <dbReference type="ARBA" id="ARBA00005712"/>
    </source>
</evidence>
<dbReference type="NCBIfam" id="NF009980">
    <property type="entry name" value="PRK13446.1"/>
    <property type="match status" value="1"/>
</dbReference>
<dbReference type="Gene3D" id="1.20.5.440">
    <property type="entry name" value="ATP synthase delta/epsilon subunit, C-terminal domain"/>
    <property type="match status" value="1"/>
</dbReference>
<feature type="domain" description="ATP synthase epsilon subunit C-terminal" evidence="10">
    <location>
        <begin position="85"/>
        <end position="129"/>
    </location>
</feature>
<proteinExistence type="inferred from homology"/>
<dbReference type="InterPro" id="IPR020546">
    <property type="entry name" value="ATP_synth_F1_dsu/esu_N"/>
</dbReference>